<dbReference type="GO" id="GO:0016887">
    <property type="term" value="F:ATP hydrolysis activity"/>
    <property type="evidence" value="ECO:0007669"/>
    <property type="project" value="InterPro"/>
</dbReference>
<feature type="domain" description="ABC transporter" evidence="8">
    <location>
        <begin position="341"/>
        <end position="565"/>
    </location>
</feature>
<keyword evidence="5 7" id="KW-1133">Transmembrane helix</keyword>
<feature type="domain" description="ABC transmembrane type-1" evidence="9">
    <location>
        <begin position="33"/>
        <end position="308"/>
    </location>
</feature>
<evidence type="ECO:0000256" key="7">
    <source>
        <dbReference type="SAM" id="Phobius"/>
    </source>
</evidence>
<evidence type="ECO:0000256" key="1">
    <source>
        <dbReference type="ARBA" id="ARBA00004651"/>
    </source>
</evidence>
<dbReference type="InterPro" id="IPR027417">
    <property type="entry name" value="P-loop_NTPase"/>
</dbReference>
<keyword evidence="3" id="KW-0547">Nucleotide-binding</keyword>
<dbReference type="InterPro" id="IPR003439">
    <property type="entry name" value="ABC_transporter-like_ATP-bd"/>
</dbReference>
<feature type="transmembrane region" description="Helical" evidence="7">
    <location>
        <begin position="165"/>
        <end position="184"/>
    </location>
</feature>
<dbReference type="EMBL" id="FPAG01000008">
    <property type="protein sequence ID" value="SFT08627.1"/>
    <property type="molecule type" value="Genomic_DNA"/>
</dbReference>
<evidence type="ECO:0000256" key="5">
    <source>
        <dbReference type="ARBA" id="ARBA00022989"/>
    </source>
</evidence>
<dbReference type="Proteomes" id="UP000183209">
    <property type="component" value="Unassembled WGS sequence"/>
</dbReference>
<organism evidence="10 11">
    <name type="scientific">Zhouia amylolytica</name>
    <dbReference type="NCBI Taxonomy" id="376730"/>
    <lineage>
        <taxon>Bacteria</taxon>
        <taxon>Pseudomonadati</taxon>
        <taxon>Bacteroidota</taxon>
        <taxon>Flavobacteriia</taxon>
        <taxon>Flavobacteriales</taxon>
        <taxon>Flavobacteriaceae</taxon>
        <taxon>Zhouia</taxon>
    </lineage>
</organism>
<dbReference type="AlphaFoldDB" id="A0A1I6V4U5"/>
<evidence type="ECO:0000259" key="8">
    <source>
        <dbReference type="PROSITE" id="PS50893"/>
    </source>
</evidence>
<keyword evidence="4" id="KW-0067">ATP-binding</keyword>
<keyword evidence="6 7" id="KW-0472">Membrane</keyword>
<dbReference type="SUPFAM" id="SSF90123">
    <property type="entry name" value="ABC transporter transmembrane region"/>
    <property type="match status" value="1"/>
</dbReference>
<keyword evidence="2 7" id="KW-0812">Transmembrane</keyword>
<name>A0A1I6V4U5_9FLAO</name>
<feature type="transmembrane region" description="Helical" evidence="7">
    <location>
        <begin position="250"/>
        <end position="273"/>
    </location>
</feature>
<accession>A0A1I6V4U5</accession>
<dbReference type="GO" id="GO:0005524">
    <property type="term" value="F:ATP binding"/>
    <property type="evidence" value="ECO:0007669"/>
    <property type="project" value="UniProtKB-KW"/>
</dbReference>
<dbReference type="PANTHER" id="PTHR43394:SF4">
    <property type="entry name" value="TOXIN SECRETION ABC TRANSPORTER ATP-BINDING PROTEIN"/>
    <property type="match status" value="1"/>
</dbReference>
<dbReference type="PROSITE" id="PS50893">
    <property type="entry name" value="ABC_TRANSPORTER_2"/>
    <property type="match status" value="1"/>
</dbReference>
<evidence type="ECO:0000256" key="4">
    <source>
        <dbReference type="ARBA" id="ARBA00022840"/>
    </source>
</evidence>
<dbReference type="InterPro" id="IPR011527">
    <property type="entry name" value="ABC1_TM_dom"/>
</dbReference>
<dbReference type="GO" id="GO:0005886">
    <property type="term" value="C:plasma membrane"/>
    <property type="evidence" value="ECO:0007669"/>
    <property type="project" value="UniProtKB-SubCell"/>
</dbReference>
<dbReference type="Gene3D" id="3.40.50.300">
    <property type="entry name" value="P-loop containing nucleotide triphosphate hydrolases"/>
    <property type="match status" value="1"/>
</dbReference>
<reference evidence="10 11" key="1">
    <citation type="submission" date="2016-10" db="EMBL/GenBank/DDBJ databases">
        <authorList>
            <person name="de Groot N.N."/>
        </authorList>
    </citation>
    <scope>NUCLEOTIDE SEQUENCE [LARGE SCALE GENOMIC DNA]</scope>
    <source>
        <strain evidence="10 11">CGMCC 1.6114</strain>
    </source>
</reference>
<dbReference type="Pfam" id="PF00664">
    <property type="entry name" value="ABC_membrane"/>
    <property type="match status" value="1"/>
</dbReference>
<feature type="transmembrane region" description="Helical" evidence="7">
    <location>
        <begin position="29"/>
        <end position="51"/>
    </location>
</feature>
<comment type="subcellular location">
    <subcellularLocation>
        <location evidence="1">Cell membrane</location>
        <topology evidence="1">Multi-pass membrane protein</topology>
    </subcellularLocation>
</comment>
<protein>
    <submittedName>
        <fullName evidence="10">ABC-type bacteriocin/lantibiotic exporter, contains an N-terminal double-glycine peptidase domain</fullName>
    </submittedName>
</protein>
<sequence>MEENNSQKLNTWKRLTGLLKLDKKDFLQILYYAILAGLLSLSVPLGIQAIVNLIQGARISTSWIVLILLVTLGVSFVGIFQLMQVRILENIQQKIFTRASFEFSYRFPKIKMEQLKNFYPPELANRFFDVLTIQKALPKIILDFPAALVQIIFGLILLSLYHPLFIVYGFLMVFLIYVVFRLTAKKGLATSIVESKYKYKVAHWFQEIARTLVSFKISGNTNHAINRNDELVCHYLDARESHFRIIRIQFILMIGFKVLVTAGLLIIGGILVLNQQMNIGQFVAAEIIILLIISSVEKMITGLESFYDILTSLEKLGQVVDKELESQEGEAPFAINQPISIQLHNVAFKGFNNKTILENINLKINPNDKILIQGKNGSGKSTLLKLIAGLIEPSRGDIYLNDISKHSINLNHYRARLGQSLSEETPFEGTLYDNLTFGNKDITTEEIHWAIKNMRLLDFVRKLPDGLNTVLYPEGLGIPYSVSKKIVLARSILRKPAVLILDDPLDQMDFEEEKGIIEFLFSKEHNWSIIVTSRDPIWEKYCNQVFELDNGILNKTSGSHVEYNA</sequence>
<dbReference type="SUPFAM" id="SSF52540">
    <property type="entry name" value="P-loop containing nucleoside triphosphate hydrolases"/>
    <property type="match status" value="1"/>
</dbReference>
<evidence type="ECO:0000256" key="2">
    <source>
        <dbReference type="ARBA" id="ARBA00022692"/>
    </source>
</evidence>
<dbReference type="InterPro" id="IPR039421">
    <property type="entry name" value="Type_1_exporter"/>
</dbReference>
<evidence type="ECO:0000313" key="10">
    <source>
        <dbReference type="EMBL" id="SFT08627.1"/>
    </source>
</evidence>
<dbReference type="InterPro" id="IPR003593">
    <property type="entry name" value="AAA+_ATPase"/>
</dbReference>
<dbReference type="Gene3D" id="1.20.1560.10">
    <property type="entry name" value="ABC transporter type 1, transmembrane domain"/>
    <property type="match status" value="1"/>
</dbReference>
<feature type="transmembrane region" description="Helical" evidence="7">
    <location>
        <begin position="63"/>
        <end position="83"/>
    </location>
</feature>
<dbReference type="GO" id="GO:0015421">
    <property type="term" value="F:ABC-type oligopeptide transporter activity"/>
    <property type="evidence" value="ECO:0007669"/>
    <property type="project" value="TreeGrafter"/>
</dbReference>
<dbReference type="InterPro" id="IPR036640">
    <property type="entry name" value="ABC1_TM_sf"/>
</dbReference>
<evidence type="ECO:0000313" key="11">
    <source>
        <dbReference type="Proteomes" id="UP000183209"/>
    </source>
</evidence>
<dbReference type="PANTHER" id="PTHR43394">
    <property type="entry name" value="ATP-DEPENDENT PERMEASE MDL1, MITOCHONDRIAL"/>
    <property type="match status" value="1"/>
</dbReference>
<evidence type="ECO:0000259" key="9">
    <source>
        <dbReference type="PROSITE" id="PS50929"/>
    </source>
</evidence>
<dbReference type="PROSITE" id="PS50929">
    <property type="entry name" value="ABC_TM1F"/>
    <property type="match status" value="1"/>
</dbReference>
<proteinExistence type="predicted"/>
<dbReference type="Pfam" id="PF00005">
    <property type="entry name" value="ABC_tran"/>
    <property type="match status" value="1"/>
</dbReference>
<dbReference type="OrthoDB" id="311344at2"/>
<evidence type="ECO:0000256" key="3">
    <source>
        <dbReference type="ARBA" id="ARBA00022741"/>
    </source>
</evidence>
<feature type="transmembrane region" description="Helical" evidence="7">
    <location>
        <begin position="140"/>
        <end position="159"/>
    </location>
</feature>
<evidence type="ECO:0000256" key="6">
    <source>
        <dbReference type="ARBA" id="ARBA00023136"/>
    </source>
</evidence>
<gene>
    <name evidence="10" type="ORF">SAMN04487906_2860</name>
</gene>
<dbReference type="SMART" id="SM00382">
    <property type="entry name" value="AAA"/>
    <property type="match status" value="1"/>
</dbReference>